<evidence type="ECO:0000256" key="2">
    <source>
        <dbReference type="SAM" id="MobiDB-lite"/>
    </source>
</evidence>
<dbReference type="Pfam" id="PF18142">
    <property type="entry name" value="SLATT_fungal"/>
    <property type="match status" value="1"/>
</dbReference>
<accession>A0A0D2BPP9</accession>
<feature type="transmembrane region" description="Helical" evidence="3">
    <location>
        <begin position="114"/>
        <end position="132"/>
    </location>
</feature>
<keyword evidence="3" id="KW-0472">Membrane</keyword>
<keyword evidence="6" id="KW-1185">Reference proteome</keyword>
<feature type="compositionally biased region" description="Low complexity" evidence="2">
    <location>
        <begin position="232"/>
        <end position="244"/>
    </location>
</feature>
<feature type="domain" description="SMODS and SLOG-associating 2TM effector" evidence="4">
    <location>
        <begin position="68"/>
        <end position="187"/>
    </location>
</feature>
<dbReference type="EMBL" id="KN847492">
    <property type="protein sequence ID" value="KIW20938.1"/>
    <property type="molecule type" value="Genomic_DNA"/>
</dbReference>
<protein>
    <recommendedName>
        <fullName evidence="4">SMODS and SLOG-associating 2TM effector domain-containing protein</fullName>
    </recommendedName>
</protein>
<evidence type="ECO:0000259" key="4">
    <source>
        <dbReference type="Pfam" id="PF18142"/>
    </source>
</evidence>
<evidence type="ECO:0000313" key="6">
    <source>
        <dbReference type="Proteomes" id="UP000053328"/>
    </source>
</evidence>
<dbReference type="PANTHER" id="PTHR38793">
    <property type="entry name" value="SLATT_FUNGAL DOMAIN-CONTAINING PROTEIN-RELATED"/>
    <property type="match status" value="1"/>
</dbReference>
<dbReference type="NCBIfam" id="NF033635">
    <property type="entry name" value="SLATT_fungal"/>
    <property type="match status" value="1"/>
</dbReference>
<gene>
    <name evidence="5" type="ORF">PV08_01517</name>
</gene>
<dbReference type="OrthoDB" id="4472872at2759"/>
<sequence length="307" mass="33162">MDKFLLSRQPPKMLAETLRKLATNIDSGGQPQQSSNPEAENYLRSYKKYCAALGIDEETGTTSFEQRLRRDYRWHTVQYWFVASVANGMLWAQIIIGAAITALGATHTRGSQTATIYLGAASTVIAGFLTYFKSRNQPNRARQYRQALRKVRNKMDETAREISESTSPEEALEKAKNILNLYDEALAEAAANYPDLWVAVQDMKKMLPGSKETAADAVDAVTKPEIVPPPITAGATGASSSTTGQSNIDVSPLPIQETSGSAAQLATKAGLSGSPAFPQDDHIASSGPSSDLEKQDASVDIVSTKTD</sequence>
<name>A0A0D2BPP9_9EURO</name>
<dbReference type="VEuPathDB" id="FungiDB:PV08_01517"/>
<dbReference type="PANTHER" id="PTHR38793:SF3">
    <property type="entry name" value="SMODS AND SLOG-ASSOCIATING 2TM EFFECTOR DOMAIN-CONTAINING PROTEIN"/>
    <property type="match status" value="1"/>
</dbReference>
<evidence type="ECO:0000256" key="1">
    <source>
        <dbReference type="SAM" id="Coils"/>
    </source>
</evidence>
<dbReference type="InterPro" id="IPR041622">
    <property type="entry name" value="SLATT_fungi"/>
</dbReference>
<dbReference type="RefSeq" id="XP_016241154.1">
    <property type="nucleotide sequence ID" value="XM_016375878.1"/>
</dbReference>
<dbReference type="Proteomes" id="UP000053328">
    <property type="component" value="Unassembled WGS sequence"/>
</dbReference>
<dbReference type="GeneID" id="27328600"/>
<evidence type="ECO:0000313" key="5">
    <source>
        <dbReference type="EMBL" id="KIW20938.1"/>
    </source>
</evidence>
<keyword evidence="3" id="KW-0812">Transmembrane</keyword>
<feature type="coiled-coil region" evidence="1">
    <location>
        <begin position="141"/>
        <end position="192"/>
    </location>
</feature>
<keyword evidence="3" id="KW-1133">Transmembrane helix</keyword>
<dbReference type="AlphaFoldDB" id="A0A0D2BPP9"/>
<feature type="region of interest" description="Disordered" evidence="2">
    <location>
        <begin position="219"/>
        <end position="307"/>
    </location>
</feature>
<reference evidence="5 6" key="1">
    <citation type="submission" date="2015-01" db="EMBL/GenBank/DDBJ databases">
        <title>The Genome Sequence of Exophiala spinifera CBS89968.</title>
        <authorList>
            <consortium name="The Broad Institute Genomics Platform"/>
            <person name="Cuomo C."/>
            <person name="de Hoog S."/>
            <person name="Gorbushina A."/>
            <person name="Stielow B."/>
            <person name="Teixiera M."/>
            <person name="Abouelleil A."/>
            <person name="Chapman S.B."/>
            <person name="Priest M."/>
            <person name="Young S.K."/>
            <person name="Wortman J."/>
            <person name="Nusbaum C."/>
            <person name="Birren B."/>
        </authorList>
    </citation>
    <scope>NUCLEOTIDE SEQUENCE [LARGE SCALE GENOMIC DNA]</scope>
    <source>
        <strain evidence="5 6">CBS 89968</strain>
    </source>
</reference>
<proteinExistence type="predicted"/>
<dbReference type="HOGENOM" id="CLU_078834_0_0_1"/>
<keyword evidence="1" id="KW-0175">Coiled coil</keyword>
<evidence type="ECO:0000256" key="3">
    <source>
        <dbReference type="SAM" id="Phobius"/>
    </source>
</evidence>
<feature type="transmembrane region" description="Helical" evidence="3">
    <location>
        <begin position="79"/>
        <end position="102"/>
    </location>
</feature>
<organism evidence="5 6">
    <name type="scientific">Exophiala spinifera</name>
    <dbReference type="NCBI Taxonomy" id="91928"/>
    <lineage>
        <taxon>Eukaryota</taxon>
        <taxon>Fungi</taxon>
        <taxon>Dikarya</taxon>
        <taxon>Ascomycota</taxon>
        <taxon>Pezizomycotina</taxon>
        <taxon>Eurotiomycetes</taxon>
        <taxon>Chaetothyriomycetidae</taxon>
        <taxon>Chaetothyriales</taxon>
        <taxon>Herpotrichiellaceae</taxon>
        <taxon>Exophiala</taxon>
    </lineage>
</organism>